<evidence type="ECO:0000256" key="7">
    <source>
        <dbReference type="ARBA" id="ARBA00023014"/>
    </source>
</evidence>
<evidence type="ECO:0000256" key="2">
    <source>
        <dbReference type="ARBA" id="ARBA00022485"/>
    </source>
</evidence>
<dbReference type="RefSeq" id="WP_328939187.1">
    <property type="nucleotide sequence ID" value="NZ_CP108133.1"/>
</dbReference>
<dbReference type="InterPro" id="IPR007197">
    <property type="entry name" value="rSAM"/>
</dbReference>
<gene>
    <name evidence="9" type="ORF">OG288_36810</name>
</gene>
<dbReference type="InterPro" id="IPR058240">
    <property type="entry name" value="rSAM_sf"/>
</dbReference>
<dbReference type="Proteomes" id="UP001432166">
    <property type="component" value="Chromosome"/>
</dbReference>
<keyword evidence="7" id="KW-0411">Iron-sulfur</keyword>
<evidence type="ECO:0000256" key="1">
    <source>
        <dbReference type="ARBA" id="ARBA00001966"/>
    </source>
</evidence>
<dbReference type="PANTHER" id="PTHR11228">
    <property type="entry name" value="RADICAL SAM DOMAIN PROTEIN"/>
    <property type="match status" value="1"/>
</dbReference>
<dbReference type="CDD" id="cd01335">
    <property type="entry name" value="Radical_SAM"/>
    <property type="match status" value="1"/>
</dbReference>
<dbReference type="SFLD" id="SFLDS00029">
    <property type="entry name" value="Radical_SAM"/>
    <property type="match status" value="1"/>
</dbReference>
<keyword evidence="5" id="KW-0560">Oxidoreductase</keyword>
<keyword evidence="3" id="KW-0949">S-adenosyl-L-methionine</keyword>
<feature type="domain" description="Radical SAM core" evidence="8">
    <location>
        <begin position="9"/>
        <end position="232"/>
    </location>
</feature>
<dbReference type="Gene3D" id="3.20.20.70">
    <property type="entry name" value="Aldolase class I"/>
    <property type="match status" value="1"/>
</dbReference>
<dbReference type="PROSITE" id="PS01305">
    <property type="entry name" value="MOAA_NIFB_PQQE"/>
    <property type="match status" value="1"/>
</dbReference>
<dbReference type="PROSITE" id="PS51918">
    <property type="entry name" value="RADICAL_SAM"/>
    <property type="match status" value="1"/>
</dbReference>
<evidence type="ECO:0000313" key="10">
    <source>
        <dbReference type="Proteomes" id="UP001432166"/>
    </source>
</evidence>
<dbReference type="PANTHER" id="PTHR11228:SF7">
    <property type="entry name" value="PQQA PEPTIDE CYCLASE"/>
    <property type="match status" value="1"/>
</dbReference>
<evidence type="ECO:0000256" key="3">
    <source>
        <dbReference type="ARBA" id="ARBA00022691"/>
    </source>
</evidence>
<evidence type="ECO:0000256" key="5">
    <source>
        <dbReference type="ARBA" id="ARBA00023002"/>
    </source>
</evidence>
<dbReference type="EMBL" id="CP108133">
    <property type="protein sequence ID" value="WTP53396.1"/>
    <property type="molecule type" value="Genomic_DNA"/>
</dbReference>
<dbReference type="SFLD" id="SFLDG01067">
    <property type="entry name" value="SPASM/twitch_domain_containing"/>
    <property type="match status" value="1"/>
</dbReference>
<dbReference type="InterPro" id="IPR013785">
    <property type="entry name" value="Aldolase_TIM"/>
</dbReference>
<evidence type="ECO:0000259" key="8">
    <source>
        <dbReference type="PROSITE" id="PS51918"/>
    </source>
</evidence>
<sequence>MELKQPDVKPNPTLRYVRASVADRCNLSCVYCPKQTGMENFVPASFANHRLSTADYCRTLEHIAAAGFNGISFTGGEPTLNKDLPVIVEHARGIFQRVEMTTNGRFLPRQLDQLAPHLDLVKVSLDSTDPELSHRIMRGRRVDFDRASTAIKASLETGVNVGVNVVAMRQNLDEIEKVIDLARRMRRETGGTIYVSVLDLYYTDETRQFWLDEFVPLDDIIGTFEQRYGAGDWQHRRGTEFGWFVTEDVQVRFKSSYASTYRSARCDTCPVYCQEGMYALKLSVEGWVTLCPSNSEDMGTLLPAGIEPEEAQRRLGPLMDELRSTRRVKDSFEQMLARRDLELALR</sequence>
<keyword evidence="4" id="KW-0479">Metal-binding</keyword>
<keyword evidence="10" id="KW-1185">Reference proteome</keyword>
<dbReference type="InterPro" id="IPR006638">
    <property type="entry name" value="Elp3/MiaA/NifB-like_rSAM"/>
</dbReference>
<proteinExistence type="predicted"/>
<evidence type="ECO:0000256" key="6">
    <source>
        <dbReference type="ARBA" id="ARBA00023004"/>
    </source>
</evidence>
<accession>A0ABZ1JSU3</accession>
<dbReference type="InterPro" id="IPR050377">
    <property type="entry name" value="Radical_SAM_PqqE_MftC-like"/>
</dbReference>
<dbReference type="SUPFAM" id="SSF102114">
    <property type="entry name" value="Radical SAM enzymes"/>
    <property type="match status" value="1"/>
</dbReference>
<keyword evidence="6" id="KW-0408">Iron</keyword>
<dbReference type="SMART" id="SM00729">
    <property type="entry name" value="Elp3"/>
    <property type="match status" value="1"/>
</dbReference>
<reference evidence="9" key="1">
    <citation type="submission" date="2022-10" db="EMBL/GenBank/DDBJ databases">
        <title>The complete genomes of actinobacterial strains from the NBC collection.</title>
        <authorList>
            <person name="Joergensen T.S."/>
            <person name="Alvarez Arevalo M."/>
            <person name="Sterndorff E.B."/>
            <person name="Faurdal D."/>
            <person name="Vuksanovic O."/>
            <person name="Mourched A.-S."/>
            <person name="Charusanti P."/>
            <person name="Shaw S."/>
            <person name="Blin K."/>
            <person name="Weber T."/>
        </authorList>
    </citation>
    <scope>NUCLEOTIDE SEQUENCE</scope>
    <source>
        <strain evidence="9">NBC_00189</strain>
    </source>
</reference>
<dbReference type="Pfam" id="PF04055">
    <property type="entry name" value="Radical_SAM"/>
    <property type="match status" value="1"/>
</dbReference>
<organism evidence="9 10">
    <name type="scientific">Streptomyces tauricus</name>
    <dbReference type="NCBI Taxonomy" id="68274"/>
    <lineage>
        <taxon>Bacteria</taxon>
        <taxon>Bacillati</taxon>
        <taxon>Actinomycetota</taxon>
        <taxon>Actinomycetes</taxon>
        <taxon>Kitasatosporales</taxon>
        <taxon>Streptomycetaceae</taxon>
        <taxon>Streptomyces</taxon>
        <taxon>Streptomyces aurantiacus group</taxon>
    </lineage>
</organism>
<protein>
    <submittedName>
        <fullName evidence="9">Radical SAM protein</fullName>
    </submittedName>
</protein>
<evidence type="ECO:0000313" key="9">
    <source>
        <dbReference type="EMBL" id="WTP53396.1"/>
    </source>
</evidence>
<dbReference type="SFLD" id="SFLDG01386">
    <property type="entry name" value="main_SPASM_domain-containing"/>
    <property type="match status" value="1"/>
</dbReference>
<comment type="cofactor">
    <cofactor evidence="1">
        <name>[4Fe-4S] cluster</name>
        <dbReference type="ChEBI" id="CHEBI:49883"/>
    </cofactor>
</comment>
<name>A0ABZ1JSU3_9ACTN</name>
<keyword evidence="2" id="KW-0004">4Fe-4S</keyword>
<evidence type="ECO:0000256" key="4">
    <source>
        <dbReference type="ARBA" id="ARBA00022723"/>
    </source>
</evidence>
<dbReference type="InterPro" id="IPR000385">
    <property type="entry name" value="MoaA_NifB_PqqE_Fe-S-bd_CS"/>
</dbReference>